<name>A0A858RG92_9BACT</name>
<evidence type="ECO:0000259" key="5">
    <source>
        <dbReference type="SMART" id="SM00849"/>
    </source>
</evidence>
<keyword evidence="7" id="KW-1185">Reference proteome</keyword>
<keyword evidence="4" id="KW-0862">Zinc</keyword>
<dbReference type="GO" id="GO:0016787">
    <property type="term" value="F:hydrolase activity"/>
    <property type="evidence" value="ECO:0007669"/>
    <property type="project" value="UniProtKB-KW"/>
</dbReference>
<dbReference type="InterPro" id="IPR006311">
    <property type="entry name" value="TAT_signal"/>
</dbReference>
<dbReference type="AlphaFoldDB" id="A0A858RG92"/>
<protein>
    <submittedName>
        <fullName evidence="6">MBL fold metallo-hydrolase</fullName>
    </submittedName>
</protein>
<evidence type="ECO:0000256" key="1">
    <source>
        <dbReference type="ARBA" id="ARBA00007749"/>
    </source>
</evidence>
<organism evidence="6 7">
    <name type="scientific">Luteolibacter luteus</name>
    <dbReference type="NCBI Taxonomy" id="2728835"/>
    <lineage>
        <taxon>Bacteria</taxon>
        <taxon>Pseudomonadati</taxon>
        <taxon>Verrucomicrobiota</taxon>
        <taxon>Verrucomicrobiia</taxon>
        <taxon>Verrucomicrobiales</taxon>
        <taxon>Verrucomicrobiaceae</taxon>
        <taxon>Luteolibacter</taxon>
    </lineage>
</organism>
<reference evidence="6 7" key="1">
    <citation type="submission" date="2020-04" db="EMBL/GenBank/DDBJ databases">
        <title>Luteolibacter sp. G-1-1-1 isolated from soil.</title>
        <authorList>
            <person name="Dahal R.H."/>
        </authorList>
    </citation>
    <scope>NUCLEOTIDE SEQUENCE [LARGE SCALE GENOMIC DNA]</scope>
    <source>
        <strain evidence="6 7">G-1-1-1</strain>
    </source>
</reference>
<dbReference type="PANTHER" id="PTHR42978">
    <property type="entry name" value="QUORUM-QUENCHING LACTONASE YTNP-RELATED-RELATED"/>
    <property type="match status" value="1"/>
</dbReference>
<sequence>MKASTGASEISRRGFVGSALAGMAALSAKAAAETPAAATPFRDPYVYRFKIGDLEAFSISDCNLGFREGLGLMWPEEDRPKMKEAMQQHGERLDSLPLYVNVLVIRSGNDVALFDAGFGKGGNPQMGWLNDGLAAVGISPDQVTAGFLSHAHSDHLNGFVHQGKPAFPNAKIYLLEDELKFWRSPEPDFSKSKRDKGQIPGMIKEVRSHFDTLQENLRPVTDGTEVLGGIVRIEAAPGHTDGHACFRIRSGNDELLHLMDLAHHHLLMFADPDWTIAFDHDPVTAVVTRKKYWNEAVEKRTRCYAFHLPWPGLGHIMQDGQTYRWWAERWSWGA</sequence>
<dbReference type="SUPFAM" id="SSF56281">
    <property type="entry name" value="Metallo-hydrolase/oxidoreductase"/>
    <property type="match status" value="1"/>
</dbReference>
<keyword evidence="2" id="KW-0479">Metal-binding</keyword>
<dbReference type="RefSeq" id="WP_169453763.1">
    <property type="nucleotide sequence ID" value="NZ_CP051774.1"/>
</dbReference>
<dbReference type="InterPro" id="IPR001279">
    <property type="entry name" value="Metallo-B-lactamas"/>
</dbReference>
<dbReference type="CDD" id="cd07720">
    <property type="entry name" value="OPHC2-like_MBL-fold"/>
    <property type="match status" value="1"/>
</dbReference>
<dbReference type="GO" id="GO:0046872">
    <property type="term" value="F:metal ion binding"/>
    <property type="evidence" value="ECO:0007669"/>
    <property type="project" value="UniProtKB-KW"/>
</dbReference>
<accession>A0A858RG92</accession>
<dbReference type="InterPro" id="IPR036866">
    <property type="entry name" value="RibonucZ/Hydroxyglut_hydro"/>
</dbReference>
<evidence type="ECO:0000313" key="6">
    <source>
        <dbReference type="EMBL" id="QJE95449.1"/>
    </source>
</evidence>
<feature type="domain" description="Metallo-beta-lactamase" evidence="5">
    <location>
        <begin position="99"/>
        <end position="307"/>
    </location>
</feature>
<proteinExistence type="inferred from homology"/>
<keyword evidence="3 6" id="KW-0378">Hydrolase</keyword>
<comment type="similarity">
    <text evidence="1">Belongs to the metallo-beta-lactamase superfamily.</text>
</comment>
<evidence type="ECO:0000256" key="4">
    <source>
        <dbReference type="ARBA" id="ARBA00022833"/>
    </source>
</evidence>
<dbReference type="Proteomes" id="UP000501812">
    <property type="component" value="Chromosome"/>
</dbReference>
<evidence type="ECO:0000256" key="2">
    <source>
        <dbReference type="ARBA" id="ARBA00022723"/>
    </source>
</evidence>
<dbReference type="Pfam" id="PF00753">
    <property type="entry name" value="Lactamase_B"/>
    <property type="match status" value="1"/>
</dbReference>
<gene>
    <name evidence="6" type="ORF">HHL09_06525</name>
</gene>
<dbReference type="SMART" id="SM00849">
    <property type="entry name" value="Lactamase_B"/>
    <property type="match status" value="1"/>
</dbReference>
<dbReference type="PANTHER" id="PTHR42978:SF6">
    <property type="entry name" value="QUORUM-QUENCHING LACTONASE YTNP-RELATED"/>
    <property type="match status" value="1"/>
</dbReference>
<dbReference type="Gene3D" id="3.60.15.10">
    <property type="entry name" value="Ribonuclease Z/Hydroxyacylglutathione hydrolase-like"/>
    <property type="match status" value="1"/>
</dbReference>
<dbReference type="EMBL" id="CP051774">
    <property type="protein sequence ID" value="QJE95449.1"/>
    <property type="molecule type" value="Genomic_DNA"/>
</dbReference>
<evidence type="ECO:0000256" key="3">
    <source>
        <dbReference type="ARBA" id="ARBA00022801"/>
    </source>
</evidence>
<evidence type="ECO:0000313" key="7">
    <source>
        <dbReference type="Proteomes" id="UP000501812"/>
    </source>
</evidence>
<dbReference type="KEGG" id="luo:HHL09_06525"/>
<dbReference type="PROSITE" id="PS51318">
    <property type="entry name" value="TAT"/>
    <property type="match status" value="1"/>
</dbReference>
<dbReference type="InterPro" id="IPR051013">
    <property type="entry name" value="MBL_superfamily_lactonases"/>
</dbReference>